<name>A0A6L2NSF4_TANCI</name>
<organism evidence="2">
    <name type="scientific">Tanacetum cinerariifolium</name>
    <name type="common">Dalmatian daisy</name>
    <name type="synonym">Chrysanthemum cinerariifolium</name>
    <dbReference type="NCBI Taxonomy" id="118510"/>
    <lineage>
        <taxon>Eukaryota</taxon>
        <taxon>Viridiplantae</taxon>
        <taxon>Streptophyta</taxon>
        <taxon>Embryophyta</taxon>
        <taxon>Tracheophyta</taxon>
        <taxon>Spermatophyta</taxon>
        <taxon>Magnoliopsida</taxon>
        <taxon>eudicotyledons</taxon>
        <taxon>Gunneridae</taxon>
        <taxon>Pentapetalae</taxon>
        <taxon>asterids</taxon>
        <taxon>campanulids</taxon>
        <taxon>Asterales</taxon>
        <taxon>Asteraceae</taxon>
        <taxon>Asteroideae</taxon>
        <taxon>Anthemideae</taxon>
        <taxon>Anthemidinae</taxon>
        <taxon>Tanacetum</taxon>
    </lineage>
</organism>
<protein>
    <submittedName>
        <fullName evidence="2">Uncharacterized protein</fullName>
    </submittedName>
</protein>
<accession>A0A6L2NSF4</accession>
<comment type="caution">
    <text evidence="2">The sequence shown here is derived from an EMBL/GenBank/DDBJ whole genome shotgun (WGS) entry which is preliminary data.</text>
</comment>
<feature type="region of interest" description="Disordered" evidence="1">
    <location>
        <begin position="19"/>
        <end position="86"/>
    </location>
</feature>
<dbReference type="AlphaFoldDB" id="A0A6L2NSF4"/>
<proteinExistence type="predicted"/>
<gene>
    <name evidence="2" type="ORF">Tci_059462</name>
</gene>
<dbReference type="EMBL" id="BKCJ010009550">
    <property type="protein sequence ID" value="GEU87484.1"/>
    <property type="molecule type" value="Genomic_DNA"/>
</dbReference>
<sequence length="321" mass="35328">MRVPPAMLPSLSASIAEVEAMSDSVFQDDEEEDEEDEDEEVKESLDFDSDSEDVEDEGLAAEDEGFATGDEGVAEGDEGLGEPLGLGYGALRHKEIASREVQMPSVFEVGQGSRSIPDPERPEGVLALKHPALTTWIDLEDGKVYIDVPAYQPPAPHVQTSPSLKWSSGSLLVSPTPFIVPSPISSSMIPLTVSSPVASPDTAEDEGFLTKLGAQVEMQGGLIYDHMIRLGELSPALFERYDRDIEELFIRSGVVMDEIFSQRYRLRILKHEQKRVAVTFGAIWRPVKALESWIAEERCAQLDLAEIVDSMRRGQEPRGDV</sequence>
<evidence type="ECO:0000256" key="1">
    <source>
        <dbReference type="SAM" id="MobiDB-lite"/>
    </source>
</evidence>
<evidence type="ECO:0000313" key="2">
    <source>
        <dbReference type="EMBL" id="GEU87484.1"/>
    </source>
</evidence>
<reference evidence="2" key="1">
    <citation type="journal article" date="2019" name="Sci. Rep.">
        <title>Draft genome of Tanacetum cinerariifolium, the natural source of mosquito coil.</title>
        <authorList>
            <person name="Yamashiro T."/>
            <person name="Shiraishi A."/>
            <person name="Satake H."/>
            <person name="Nakayama K."/>
        </authorList>
    </citation>
    <scope>NUCLEOTIDE SEQUENCE</scope>
</reference>
<feature type="compositionally biased region" description="Acidic residues" evidence="1">
    <location>
        <begin position="26"/>
        <end position="65"/>
    </location>
</feature>